<dbReference type="SUPFAM" id="SSF53474">
    <property type="entry name" value="alpha/beta-Hydrolases"/>
    <property type="match status" value="1"/>
</dbReference>
<evidence type="ECO:0000256" key="2">
    <source>
        <dbReference type="SAM" id="Phobius"/>
    </source>
</evidence>
<keyword evidence="2" id="KW-0812">Transmembrane</keyword>
<dbReference type="Pfam" id="PF06500">
    <property type="entry name" value="FrsA-like"/>
    <property type="match status" value="1"/>
</dbReference>
<evidence type="ECO:0000256" key="1">
    <source>
        <dbReference type="ARBA" id="ARBA00022801"/>
    </source>
</evidence>
<feature type="transmembrane region" description="Helical" evidence="2">
    <location>
        <begin position="7"/>
        <end position="27"/>
    </location>
</feature>
<organism evidence="3 4">
    <name type="scientific">Candidatus Fimicola merdigallinarum</name>
    <dbReference type="NCBI Taxonomy" id="2840819"/>
    <lineage>
        <taxon>Bacteria</taxon>
        <taxon>Bacillati</taxon>
        <taxon>Bacillota</taxon>
        <taxon>Clostridia</taxon>
        <taxon>Lachnospirales</taxon>
        <taxon>Lachnospiraceae</taxon>
        <taxon>Lachnospiraceae incertae sedis</taxon>
        <taxon>Candidatus Fimicola</taxon>
    </lineage>
</organism>
<feature type="transmembrane region" description="Helical" evidence="2">
    <location>
        <begin position="353"/>
        <end position="372"/>
    </location>
</feature>
<keyword evidence="1 3" id="KW-0378">Hydrolase</keyword>
<feature type="transmembrane region" description="Helical" evidence="2">
    <location>
        <begin position="433"/>
        <end position="460"/>
    </location>
</feature>
<dbReference type="AlphaFoldDB" id="A0A9D9DV50"/>
<reference evidence="3" key="1">
    <citation type="submission" date="2020-10" db="EMBL/GenBank/DDBJ databases">
        <authorList>
            <person name="Gilroy R."/>
        </authorList>
    </citation>
    <scope>NUCLEOTIDE SEQUENCE</scope>
    <source>
        <strain evidence="3">F6-4510</strain>
    </source>
</reference>
<feature type="transmembrane region" description="Helical" evidence="2">
    <location>
        <begin position="551"/>
        <end position="571"/>
    </location>
</feature>
<dbReference type="EMBL" id="JADIMX010000005">
    <property type="protein sequence ID" value="MBO8433737.1"/>
    <property type="molecule type" value="Genomic_DNA"/>
</dbReference>
<sequence>MEQKKIKILLVISIVLMIVCGIGVSAIQTGMGKVKMKELNIETDKGYSMSAYLFIPENATEENPAPGIVVSHGYLNNKEMTDANYVELSRRGYVVLAIDQPNHGDSEVSKDFQVLKPNGVYRGVLELSKLPFVDKERIGITGHSMGSWSCNAAVLEDNLASEQLISAVLIHCNDAVYTDENGEFTNVYGSRPVGIISAVYDEFFGKSTDENGNTLSSPYYMESAGAQSFLNFGKEPNANEPKEAFKYYTDVIDGEETFRVTYRPEIVHAWSHFSARSESYVIDFFERAFGAPNPIDSGNQIWQYKEALNLFGLIGFGLFICSFGGSLLYTKAFEELRAEEKVEPVRVKNKNGYVWFWITLILGAVFGTLTYLPVMAKGSSLATPQVMSMGQGMWSTLCGLFAIVVMVVYYNTYGKRNGITLDGVGIKISIRKLLLSILLALAVIFVSYGCVFIADYFFFADFRIWVVALKAFEKPILACWPYLLLFITYYIAVSVSTNCFNFNNIGGKFNIIICSIFATLPAIIIVTVQYVTYYLTNHMQWAQTALSSANYPMYIIGMYPLIVILFVTPIISRFFL</sequence>
<name>A0A9D9DV50_9FIRM</name>
<evidence type="ECO:0000313" key="3">
    <source>
        <dbReference type="EMBL" id="MBO8433737.1"/>
    </source>
</evidence>
<gene>
    <name evidence="3" type="ORF">IAC55_00260</name>
</gene>
<feature type="transmembrane region" description="Helical" evidence="2">
    <location>
        <begin position="509"/>
        <end position="531"/>
    </location>
</feature>
<dbReference type="PANTHER" id="PTHR22946:SF0">
    <property type="entry name" value="DIENELACTONE HYDROLASE DOMAIN-CONTAINING PROTEIN"/>
    <property type="match status" value="1"/>
</dbReference>
<dbReference type="PANTHER" id="PTHR22946">
    <property type="entry name" value="DIENELACTONE HYDROLASE DOMAIN-CONTAINING PROTEIN-RELATED"/>
    <property type="match status" value="1"/>
</dbReference>
<feature type="transmembrane region" description="Helical" evidence="2">
    <location>
        <begin position="392"/>
        <end position="412"/>
    </location>
</feature>
<proteinExistence type="predicted"/>
<dbReference type="Gene3D" id="3.40.50.1820">
    <property type="entry name" value="alpha/beta hydrolase"/>
    <property type="match status" value="1"/>
</dbReference>
<protein>
    <submittedName>
        <fullName evidence="3">Alpha/beta hydrolase</fullName>
    </submittedName>
</protein>
<dbReference type="InterPro" id="IPR029058">
    <property type="entry name" value="AB_hydrolase_fold"/>
</dbReference>
<feature type="transmembrane region" description="Helical" evidence="2">
    <location>
        <begin position="480"/>
        <end position="502"/>
    </location>
</feature>
<reference evidence="3" key="2">
    <citation type="journal article" date="2021" name="PeerJ">
        <title>Extensive microbial diversity within the chicken gut microbiome revealed by metagenomics and culture.</title>
        <authorList>
            <person name="Gilroy R."/>
            <person name="Ravi A."/>
            <person name="Getino M."/>
            <person name="Pursley I."/>
            <person name="Horton D.L."/>
            <person name="Alikhan N.F."/>
            <person name="Baker D."/>
            <person name="Gharbi K."/>
            <person name="Hall N."/>
            <person name="Watson M."/>
            <person name="Adriaenssens E.M."/>
            <person name="Foster-Nyarko E."/>
            <person name="Jarju S."/>
            <person name="Secka A."/>
            <person name="Antonio M."/>
            <person name="Oren A."/>
            <person name="Chaudhuri R.R."/>
            <person name="La Ragione R."/>
            <person name="Hildebrand F."/>
            <person name="Pallen M.J."/>
        </authorList>
    </citation>
    <scope>NUCLEOTIDE SEQUENCE</scope>
    <source>
        <strain evidence="3">F6-4510</strain>
    </source>
</reference>
<dbReference type="InterPro" id="IPR050261">
    <property type="entry name" value="FrsA_esterase"/>
</dbReference>
<dbReference type="Proteomes" id="UP000823611">
    <property type="component" value="Unassembled WGS sequence"/>
</dbReference>
<dbReference type="InterPro" id="IPR010520">
    <property type="entry name" value="FrsA-like"/>
</dbReference>
<accession>A0A9D9DV50</accession>
<evidence type="ECO:0000313" key="4">
    <source>
        <dbReference type="Proteomes" id="UP000823611"/>
    </source>
</evidence>
<keyword evidence="2" id="KW-1133">Transmembrane helix</keyword>
<comment type="caution">
    <text evidence="3">The sequence shown here is derived from an EMBL/GenBank/DDBJ whole genome shotgun (WGS) entry which is preliminary data.</text>
</comment>
<dbReference type="GO" id="GO:0016787">
    <property type="term" value="F:hydrolase activity"/>
    <property type="evidence" value="ECO:0007669"/>
    <property type="project" value="UniProtKB-KW"/>
</dbReference>
<feature type="transmembrane region" description="Helical" evidence="2">
    <location>
        <begin position="310"/>
        <end position="332"/>
    </location>
</feature>
<keyword evidence="2" id="KW-0472">Membrane</keyword>